<reference evidence="1 2" key="1">
    <citation type="journal article" date="2018" name="PLoS Genet.">
        <title>Population sequencing reveals clonal diversity and ancestral inbreeding in the grapevine cultivar Chardonnay.</title>
        <authorList>
            <person name="Roach M.J."/>
            <person name="Johnson D.L."/>
            <person name="Bohlmann J."/>
            <person name="van Vuuren H.J."/>
            <person name="Jones S.J."/>
            <person name="Pretorius I.S."/>
            <person name="Schmidt S.A."/>
            <person name="Borneman A.R."/>
        </authorList>
    </citation>
    <scope>NUCLEOTIDE SEQUENCE [LARGE SCALE GENOMIC DNA]</scope>
    <source>
        <strain evidence="2">cv. Chardonnay</strain>
        <tissue evidence="1">Leaf</tissue>
    </source>
</reference>
<comment type="caution">
    <text evidence="1">The sequence shown here is derived from an EMBL/GenBank/DDBJ whole genome shotgun (WGS) entry which is preliminary data.</text>
</comment>
<dbReference type="EMBL" id="QGNW01001603">
    <property type="protein sequence ID" value="RVW35448.1"/>
    <property type="molecule type" value="Genomic_DNA"/>
</dbReference>
<gene>
    <name evidence="1" type="ORF">CK203_097221</name>
</gene>
<organism evidence="1 2">
    <name type="scientific">Vitis vinifera</name>
    <name type="common">Grape</name>
    <dbReference type="NCBI Taxonomy" id="29760"/>
    <lineage>
        <taxon>Eukaryota</taxon>
        <taxon>Viridiplantae</taxon>
        <taxon>Streptophyta</taxon>
        <taxon>Embryophyta</taxon>
        <taxon>Tracheophyta</taxon>
        <taxon>Spermatophyta</taxon>
        <taxon>Magnoliopsida</taxon>
        <taxon>eudicotyledons</taxon>
        <taxon>Gunneridae</taxon>
        <taxon>Pentapetalae</taxon>
        <taxon>rosids</taxon>
        <taxon>Vitales</taxon>
        <taxon>Vitaceae</taxon>
        <taxon>Viteae</taxon>
        <taxon>Vitis</taxon>
    </lineage>
</organism>
<accession>A0A438DJ39</accession>
<evidence type="ECO:0000313" key="2">
    <source>
        <dbReference type="Proteomes" id="UP000288805"/>
    </source>
</evidence>
<name>A0A438DJ39_VITVI</name>
<sequence>MPFLLMLSPFPFHKLLLFPSGTKQCKMNFRLLNRMKLGLSLLSHLVNILWAANGYTSSNFELMALLSNTEQVTKCYTQQKAVDYLDTFFLVANNNTKSIEDLKTFLDGFLACKPASTPMEANVKLSQDDGEFLEDLGLYRRLIDLVIFKLLIKFYNISKDRLDRVSTSFIFNNLTQGLCRCELGIL</sequence>
<dbReference type="AlphaFoldDB" id="A0A438DJ39"/>
<evidence type="ECO:0000313" key="1">
    <source>
        <dbReference type="EMBL" id="RVW35448.1"/>
    </source>
</evidence>
<protein>
    <submittedName>
        <fullName evidence="1">Uncharacterized protein</fullName>
    </submittedName>
</protein>
<dbReference type="Proteomes" id="UP000288805">
    <property type="component" value="Unassembled WGS sequence"/>
</dbReference>
<proteinExistence type="predicted"/>